<comment type="caution">
    <text evidence="1">The sequence shown here is derived from an EMBL/GenBank/DDBJ whole genome shotgun (WGS) entry which is preliminary data.</text>
</comment>
<sequence length="92" mass="10858">MTNRNFFKTLFNTFAEIISAQDAELSHLYMDLCFDVVCIYQKTFGSMPKFKDDPVWMERQVESLTKLIKPFANNKNLSEKQIHRLKDDFLAT</sequence>
<evidence type="ECO:0000313" key="1">
    <source>
        <dbReference type="EMBL" id="KJV05469.1"/>
    </source>
</evidence>
<accession>A0A0F3IIW7</accession>
<proteinExistence type="predicted"/>
<keyword evidence="2" id="KW-1185">Reference proteome</keyword>
<reference evidence="1 2" key="2">
    <citation type="journal article" date="2016" name="Microb. Ecol.">
        <title>Genome Characteristics of a Novel Type I Methanotroph (Sn10-6) Isolated from a Flooded Indian Rice Field.</title>
        <authorList>
            <person name="Rahalkar M.C."/>
            <person name="Pandit P.S."/>
            <person name="Dhakephalkar P.K."/>
            <person name="Pore S."/>
            <person name="Arora P."/>
            <person name="Kapse N."/>
        </authorList>
    </citation>
    <scope>NUCLEOTIDE SEQUENCE [LARGE SCALE GENOMIC DNA]</scope>
    <source>
        <strain evidence="1 2">Sn10-6</strain>
    </source>
</reference>
<protein>
    <submittedName>
        <fullName evidence="1">Uncharacterized protein</fullName>
    </submittedName>
</protein>
<name>A0A0F3IIW7_9GAMM</name>
<organism evidence="1 2">
    <name type="scientific">Methylocucumis oryzae</name>
    <dbReference type="NCBI Taxonomy" id="1632867"/>
    <lineage>
        <taxon>Bacteria</taxon>
        <taxon>Pseudomonadati</taxon>
        <taxon>Pseudomonadota</taxon>
        <taxon>Gammaproteobacteria</taxon>
        <taxon>Methylococcales</taxon>
        <taxon>Methylococcaceae</taxon>
        <taxon>Methylocucumis</taxon>
    </lineage>
</organism>
<dbReference type="AlphaFoldDB" id="A0A0F3IIW7"/>
<reference evidence="2" key="1">
    <citation type="submission" date="2015-03" db="EMBL/GenBank/DDBJ databases">
        <title>Draft genome sequence of a novel methanotroph (Sn10-6) isolated from flooded ricefield rhizosphere in India.</title>
        <authorList>
            <person name="Pandit P.S."/>
            <person name="Pore S.D."/>
            <person name="Arora P."/>
            <person name="Kapse N.G."/>
            <person name="Dhakephalkar P.K."/>
            <person name="Rahalkar M.C."/>
        </authorList>
    </citation>
    <scope>NUCLEOTIDE SEQUENCE [LARGE SCALE GENOMIC DNA]</scope>
    <source>
        <strain evidence="2">Sn10-6</strain>
    </source>
</reference>
<evidence type="ECO:0000313" key="2">
    <source>
        <dbReference type="Proteomes" id="UP000033684"/>
    </source>
</evidence>
<dbReference type="EMBL" id="LAJX01000223">
    <property type="protein sequence ID" value="KJV05469.1"/>
    <property type="molecule type" value="Genomic_DNA"/>
</dbReference>
<dbReference type="Proteomes" id="UP000033684">
    <property type="component" value="Unassembled WGS sequence"/>
</dbReference>
<gene>
    <name evidence="1" type="ORF">VZ94_17915</name>
</gene>